<dbReference type="Proteomes" id="UP000124452">
    <property type="component" value="Segment"/>
</dbReference>
<dbReference type="EMBL" id="KM924295">
    <property type="protein sequence ID" value="AIU39566.1"/>
    <property type="molecule type" value="Genomic_DNA"/>
</dbReference>
<keyword evidence="1" id="KW-0920">Virion tegument</keyword>
<gene>
    <name evidence="5" type="primary">ORF42</name>
</gene>
<protein>
    <submittedName>
        <fullName evidence="5">Tegument protein UL7</fullName>
    </submittedName>
</protein>
<keyword evidence="6" id="KW-1185">Reference proteome</keyword>
<evidence type="ECO:0000256" key="4">
    <source>
        <dbReference type="ARBA" id="ARBA00023200"/>
    </source>
</evidence>
<accession>A0A0B4Q6R5</accession>
<name>A0A0B4Q6R5_9GAMA</name>
<dbReference type="GO" id="GO:0044423">
    <property type="term" value="C:virion component"/>
    <property type="evidence" value="ECO:0007669"/>
    <property type="project" value="UniProtKB-KW"/>
</dbReference>
<evidence type="ECO:0000313" key="5">
    <source>
        <dbReference type="EMBL" id="AIU39566.1"/>
    </source>
</evidence>
<dbReference type="GeneID" id="23104178"/>
<dbReference type="Pfam" id="PF01677">
    <property type="entry name" value="Herpes_UL7"/>
    <property type="match status" value="1"/>
</dbReference>
<keyword evidence="3" id="KW-0946">Virion</keyword>
<evidence type="ECO:0000256" key="3">
    <source>
        <dbReference type="ARBA" id="ARBA00022844"/>
    </source>
</evidence>
<evidence type="ECO:0000256" key="1">
    <source>
        <dbReference type="ARBA" id="ARBA00022580"/>
    </source>
</evidence>
<dbReference type="KEGG" id="vg:23104178"/>
<sequence length="278" mass="31412">MDTLKLFTGVPKKEYPTTAKTVTPMYPNPMVARMVLEVNSCENLCVACNSPDLLKDGALSVSQLLEYVKQKLVSDTFVGFAMACLLDCEDLVDSINLLPHVFERRVFVYRPSNSYVLELCVLASMLENRDSYTKLFVDSLLGRARFVYSKNPCIDACFLLHSIETLASTVMDYYKLDPHGSRARYPSLMMYKLHAAIEGGSVESKGLLRPIYHESYKLYSDPDASFDEDCEEEAGDGRVTFNMFYCDTIFTKHLRSEAVVKTFKARCLEGCPRPNILS</sequence>
<proteinExistence type="inferred from homology"/>
<keyword evidence="2" id="KW-1040">Host Golgi apparatus</keyword>
<reference evidence="5 6" key="1">
    <citation type="journal article" date="2015" name="Genome Announc.">
        <title>Genome sequences of equid herpesviruses 2 and 5.</title>
        <authorList>
            <person name="Wilkie G.S."/>
            <person name="Kerr K."/>
            <person name="Stewart J.P."/>
            <person name="Studdert M.J."/>
            <person name="Davison A.J."/>
        </authorList>
    </citation>
    <scope>NUCLEOTIDE SEQUENCE [LARGE SCALE GENOMIC DNA]</scope>
    <source>
        <strain evidence="5">2-141/67</strain>
    </source>
</reference>
<evidence type="ECO:0000313" key="6">
    <source>
        <dbReference type="Proteomes" id="UP000124452"/>
    </source>
</evidence>
<dbReference type="InterPro" id="IPR002600">
    <property type="entry name" value="Herpes_UL7"/>
</dbReference>
<organism evidence="5 6">
    <name type="scientific">Equid gammaherpesvirus 5</name>
    <dbReference type="NCBI Taxonomy" id="10371"/>
    <lineage>
        <taxon>Viruses</taxon>
        <taxon>Duplodnaviria</taxon>
        <taxon>Heunggongvirae</taxon>
        <taxon>Peploviricota</taxon>
        <taxon>Herviviricetes</taxon>
        <taxon>Herpesvirales</taxon>
        <taxon>Orthoherpesviridae</taxon>
        <taxon>Gammaherpesvirinae</taxon>
        <taxon>Percavirus</taxon>
        <taxon>Percavirus equidgamma5</taxon>
    </lineage>
</organism>
<dbReference type="OrthoDB" id="15205at10239"/>
<keyword evidence="4" id="KW-1035">Host cytoplasm</keyword>
<dbReference type="HAMAP" id="MF_04038">
    <property type="entry name" value="HSV_CEP1"/>
    <property type="match status" value="1"/>
</dbReference>
<dbReference type="RefSeq" id="YP_009118431.1">
    <property type="nucleotide sequence ID" value="NC_026421.1"/>
</dbReference>
<evidence type="ECO:0000256" key="2">
    <source>
        <dbReference type="ARBA" id="ARBA00022812"/>
    </source>
</evidence>